<dbReference type="GO" id="GO:0000981">
    <property type="term" value="F:DNA-binding transcription factor activity, RNA polymerase II-specific"/>
    <property type="evidence" value="ECO:0007669"/>
    <property type="project" value="InterPro"/>
</dbReference>
<protein>
    <recommendedName>
        <fullName evidence="5">Zn(2)-C6 fungal-type domain-containing protein</fullName>
    </recommendedName>
</protein>
<dbReference type="Proteomes" id="UP000759537">
    <property type="component" value="Unassembled WGS sequence"/>
</dbReference>
<gene>
    <name evidence="3" type="ORF">DFH94DRAFT_725463</name>
</gene>
<name>A0A9P5TBN4_9AGAM</name>
<comment type="caution">
    <text evidence="3">The sequence shown here is derived from an EMBL/GenBank/DDBJ whole genome shotgun (WGS) entry which is preliminary data.</text>
</comment>
<evidence type="ECO:0000256" key="2">
    <source>
        <dbReference type="SAM" id="MobiDB-lite"/>
    </source>
</evidence>
<evidence type="ECO:0000256" key="1">
    <source>
        <dbReference type="SAM" id="Coils"/>
    </source>
</evidence>
<feature type="region of interest" description="Disordered" evidence="2">
    <location>
        <begin position="131"/>
        <end position="234"/>
    </location>
</feature>
<dbReference type="AlphaFoldDB" id="A0A9P5TBN4"/>
<feature type="compositionally biased region" description="Low complexity" evidence="2">
    <location>
        <begin position="134"/>
        <end position="158"/>
    </location>
</feature>
<evidence type="ECO:0000313" key="4">
    <source>
        <dbReference type="Proteomes" id="UP000759537"/>
    </source>
</evidence>
<reference evidence="3" key="1">
    <citation type="submission" date="2019-10" db="EMBL/GenBank/DDBJ databases">
        <authorList>
            <consortium name="DOE Joint Genome Institute"/>
            <person name="Kuo A."/>
            <person name="Miyauchi S."/>
            <person name="Kiss E."/>
            <person name="Drula E."/>
            <person name="Kohler A."/>
            <person name="Sanchez-Garcia M."/>
            <person name="Andreopoulos B."/>
            <person name="Barry K.W."/>
            <person name="Bonito G."/>
            <person name="Buee M."/>
            <person name="Carver A."/>
            <person name="Chen C."/>
            <person name="Cichocki N."/>
            <person name="Clum A."/>
            <person name="Culley D."/>
            <person name="Crous P.W."/>
            <person name="Fauchery L."/>
            <person name="Girlanda M."/>
            <person name="Hayes R."/>
            <person name="Keri Z."/>
            <person name="LaButti K."/>
            <person name="Lipzen A."/>
            <person name="Lombard V."/>
            <person name="Magnuson J."/>
            <person name="Maillard F."/>
            <person name="Morin E."/>
            <person name="Murat C."/>
            <person name="Nolan M."/>
            <person name="Ohm R."/>
            <person name="Pangilinan J."/>
            <person name="Pereira M."/>
            <person name="Perotto S."/>
            <person name="Peter M."/>
            <person name="Riley R."/>
            <person name="Sitrit Y."/>
            <person name="Stielow B."/>
            <person name="Szollosi G."/>
            <person name="Zifcakova L."/>
            <person name="Stursova M."/>
            <person name="Spatafora J.W."/>
            <person name="Tedersoo L."/>
            <person name="Vaario L.-M."/>
            <person name="Yamada A."/>
            <person name="Yan M."/>
            <person name="Wang P."/>
            <person name="Xu J."/>
            <person name="Bruns T."/>
            <person name="Baldrian P."/>
            <person name="Vilgalys R."/>
            <person name="Henrissat B."/>
            <person name="Grigoriev I.V."/>
            <person name="Hibbett D."/>
            <person name="Nagy L.G."/>
            <person name="Martin F.M."/>
        </authorList>
    </citation>
    <scope>NUCLEOTIDE SEQUENCE</scope>
    <source>
        <strain evidence="3">Prilba</strain>
    </source>
</reference>
<accession>A0A9P5TBN4</accession>
<feature type="compositionally biased region" description="Low complexity" evidence="2">
    <location>
        <begin position="173"/>
        <end position="187"/>
    </location>
</feature>
<dbReference type="OrthoDB" id="3319434at2759"/>
<evidence type="ECO:0000313" key="3">
    <source>
        <dbReference type="EMBL" id="KAF8483933.1"/>
    </source>
</evidence>
<feature type="compositionally biased region" description="Acidic residues" evidence="2">
    <location>
        <begin position="438"/>
        <end position="459"/>
    </location>
</feature>
<keyword evidence="4" id="KW-1185">Reference proteome</keyword>
<proteinExistence type="predicted"/>
<dbReference type="GO" id="GO:0008270">
    <property type="term" value="F:zinc ion binding"/>
    <property type="evidence" value="ECO:0007669"/>
    <property type="project" value="InterPro"/>
</dbReference>
<sequence>MSQSQPPAGTPAPTDLAKLQYRQERKRVLERLEDLLSRVTDASTAHSWVTILGSFMPNILARSVALGLATETDQELMGLFDLARARILQYATSDWLELVVPGLLNGVEDLVRQLPMGVTLAKQYPGGFAEATRAPAADSPSPVPSPVTASQPSATSPAAIPPPVAIPSPATVPPHSSSPSSGSGATVLVPPAPGARRATPRARPLPRTSAYRHGRGSRSLRVASRPRDKPAGWESCARCRQRKKGCIPAEGAGPQGPCTLCVKDKKKCPRVAAVAAPSRSSRRLQPSVLEPVAPLAAAEPSGSLLRPFPDNLPAVPLRGSDSAPLPDLLAWRAEVCASAIELSTAQAAQKAAQAAREAAQAAEKAAQVAREAAQAVEKAAEARVAEADRRGRTAWTQYANLVGAVVSDSQPPSGSDAPARSRSKDEGKGKARATTPTSDDEEEVDEVLEPSDDDKDDDDLLGVYWTFLQPEQ</sequence>
<feature type="compositionally biased region" description="Pro residues" evidence="2">
    <location>
        <begin position="159"/>
        <end position="172"/>
    </location>
</feature>
<evidence type="ECO:0008006" key="5">
    <source>
        <dbReference type="Google" id="ProtNLM"/>
    </source>
</evidence>
<feature type="coiled-coil region" evidence="1">
    <location>
        <begin position="345"/>
        <end position="390"/>
    </location>
</feature>
<keyword evidence="1" id="KW-0175">Coiled coil</keyword>
<dbReference type="CDD" id="cd00067">
    <property type="entry name" value="GAL4"/>
    <property type="match status" value="1"/>
</dbReference>
<feature type="region of interest" description="Disordered" evidence="2">
    <location>
        <begin position="405"/>
        <end position="459"/>
    </location>
</feature>
<dbReference type="InterPro" id="IPR001138">
    <property type="entry name" value="Zn2Cys6_DnaBD"/>
</dbReference>
<dbReference type="EMBL" id="WHVB01000004">
    <property type="protein sequence ID" value="KAF8483933.1"/>
    <property type="molecule type" value="Genomic_DNA"/>
</dbReference>
<organism evidence="3 4">
    <name type="scientific">Russula ochroleuca</name>
    <dbReference type="NCBI Taxonomy" id="152965"/>
    <lineage>
        <taxon>Eukaryota</taxon>
        <taxon>Fungi</taxon>
        <taxon>Dikarya</taxon>
        <taxon>Basidiomycota</taxon>
        <taxon>Agaricomycotina</taxon>
        <taxon>Agaricomycetes</taxon>
        <taxon>Russulales</taxon>
        <taxon>Russulaceae</taxon>
        <taxon>Russula</taxon>
    </lineage>
</organism>
<feature type="compositionally biased region" description="Low complexity" evidence="2">
    <location>
        <begin position="194"/>
        <end position="209"/>
    </location>
</feature>
<reference evidence="3" key="2">
    <citation type="journal article" date="2020" name="Nat. Commun.">
        <title>Large-scale genome sequencing of mycorrhizal fungi provides insights into the early evolution of symbiotic traits.</title>
        <authorList>
            <person name="Miyauchi S."/>
            <person name="Kiss E."/>
            <person name="Kuo A."/>
            <person name="Drula E."/>
            <person name="Kohler A."/>
            <person name="Sanchez-Garcia M."/>
            <person name="Morin E."/>
            <person name="Andreopoulos B."/>
            <person name="Barry K.W."/>
            <person name="Bonito G."/>
            <person name="Buee M."/>
            <person name="Carver A."/>
            <person name="Chen C."/>
            <person name="Cichocki N."/>
            <person name="Clum A."/>
            <person name="Culley D."/>
            <person name="Crous P.W."/>
            <person name="Fauchery L."/>
            <person name="Girlanda M."/>
            <person name="Hayes R.D."/>
            <person name="Keri Z."/>
            <person name="LaButti K."/>
            <person name="Lipzen A."/>
            <person name="Lombard V."/>
            <person name="Magnuson J."/>
            <person name="Maillard F."/>
            <person name="Murat C."/>
            <person name="Nolan M."/>
            <person name="Ohm R.A."/>
            <person name="Pangilinan J."/>
            <person name="Pereira M.F."/>
            <person name="Perotto S."/>
            <person name="Peter M."/>
            <person name="Pfister S."/>
            <person name="Riley R."/>
            <person name="Sitrit Y."/>
            <person name="Stielow J.B."/>
            <person name="Szollosi G."/>
            <person name="Zifcakova L."/>
            <person name="Stursova M."/>
            <person name="Spatafora J.W."/>
            <person name="Tedersoo L."/>
            <person name="Vaario L.M."/>
            <person name="Yamada A."/>
            <person name="Yan M."/>
            <person name="Wang P."/>
            <person name="Xu J."/>
            <person name="Bruns T."/>
            <person name="Baldrian P."/>
            <person name="Vilgalys R."/>
            <person name="Dunand C."/>
            <person name="Henrissat B."/>
            <person name="Grigoriev I.V."/>
            <person name="Hibbett D."/>
            <person name="Nagy L.G."/>
            <person name="Martin F.M."/>
        </authorList>
    </citation>
    <scope>NUCLEOTIDE SEQUENCE</scope>
    <source>
        <strain evidence="3">Prilba</strain>
    </source>
</reference>